<reference evidence="1 2" key="1">
    <citation type="submission" date="2018-03" db="EMBL/GenBank/DDBJ databases">
        <title>Genomic Encyclopedia of Archaeal and Bacterial Type Strains, Phase II (KMG-II): from individual species to whole genera.</title>
        <authorList>
            <person name="Goeker M."/>
        </authorList>
    </citation>
    <scope>NUCLEOTIDE SEQUENCE [LARGE SCALE GENOMIC DNA]</scope>
    <source>
        <strain evidence="1 2">DSM 28354</strain>
    </source>
</reference>
<dbReference type="EMBL" id="PVTE01000009">
    <property type="protein sequence ID" value="PRY38395.1"/>
    <property type="molecule type" value="Genomic_DNA"/>
</dbReference>
<protein>
    <recommendedName>
        <fullName evidence="3">Nucleotidase</fullName>
    </recommendedName>
</protein>
<comment type="caution">
    <text evidence="1">The sequence shown here is derived from an EMBL/GenBank/DDBJ whole genome shotgun (WGS) entry which is preliminary data.</text>
</comment>
<name>A0A2T0SYA7_9BACT</name>
<sequence length="162" mass="18939">MKQYLFLDFDGVLNHELFNHDWYTRIQAGEAVAADKPDFDQRTIDNLNLLLSQFPELQVVISSTWRASGKERCLQVLRDSGFAYDERVIGCTPLTDHRVRGVEVLMWLRTNTQYGIEPVDYVIFDDDSDFLLWQADRFIQIDPYAGLTHNHVYRAGRILNRL</sequence>
<evidence type="ECO:0000313" key="1">
    <source>
        <dbReference type="EMBL" id="PRY38395.1"/>
    </source>
</evidence>
<organism evidence="1 2">
    <name type="scientific">Spirosoma oryzae</name>
    <dbReference type="NCBI Taxonomy" id="1469603"/>
    <lineage>
        <taxon>Bacteria</taxon>
        <taxon>Pseudomonadati</taxon>
        <taxon>Bacteroidota</taxon>
        <taxon>Cytophagia</taxon>
        <taxon>Cytophagales</taxon>
        <taxon>Cytophagaceae</taxon>
        <taxon>Spirosoma</taxon>
    </lineage>
</organism>
<evidence type="ECO:0000313" key="2">
    <source>
        <dbReference type="Proteomes" id="UP000238375"/>
    </source>
</evidence>
<dbReference type="Pfam" id="PF18143">
    <property type="entry name" value="HAD_SAK_2"/>
    <property type="match status" value="1"/>
</dbReference>
<dbReference type="AlphaFoldDB" id="A0A2T0SYA7"/>
<dbReference type="RefSeq" id="WP_106138126.1">
    <property type="nucleotide sequence ID" value="NZ_PVTE01000009.1"/>
</dbReference>
<accession>A0A2T0SYA7</accession>
<dbReference type="Proteomes" id="UP000238375">
    <property type="component" value="Unassembled WGS sequence"/>
</dbReference>
<gene>
    <name evidence="1" type="ORF">CLV58_109122</name>
</gene>
<dbReference type="OrthoDB" id="5519656at2"/>
<evidence type="ECO:0008006" key="3">
    <source>
        <dbReference type="Google" id="ProtNLM"/>
    </source>
</evidence>
<keyword evidence="2" id="KW-1185">Reference proteome</keyword>
<proteinExistence type="predicted"/>